<feature type="region of interest" description="Disordered" evidence="7">
    <location>
        <begin position="474"/>
        <end position="504"/>
    </location>
</feature>
<dbReference type="GO" id="GO:0016020">
    <property type="term" value="C:membrane"/>
    <property type="evidence" value="ECO:0007669"/>
    <property type="project" value="UniProtKB-SubCell"/>
</dbReference>
<evidence type="ECO:0000256" key="6">
    <source>
        <dbReference type="ARBA" id="ARBA00023136"/>
    </source>
</evidence>
<evidence type="ECO:0000259" key="10">
    <source>
        <dbReference type="PROSITE" id="PS50011"/>
    </source>
</evidence>
<dbReference type="GO" id="GO:0005524">
    <property type="term" value="F:ATP binding"/>
    <property type="evidence" value="ECO:0007669"/>
    <property type="project" value="InterPro"/>
</dbReference>
<dbReference type="InterPro" id="IPR013210">
    <property type="entry name" value="LRR_N_plant-typ"/>
</dbReference>
<organism evidence="11 12">
    <name type="scientific">Spirodela intermedia</name>
    <name type="common">Intermediate duckweed</name>
    <dbReference type="NCBI Taxonomy" id="51605"/>
    <lineage>
        <taxon>Eukaryota</taxon>
        <taxon>Viridiplantae</taxon>
        <taxon>Streptophyta</taxon>
        <taxon>Embryophyta</taxon>
        <taxon>Tracheophyta</taxon>
        <taxon>Spermatophyta</taxon>
        <taxon>Magnoliopsida</taxon>
        <taxon>Liliopsida</taxon>
        <taxon>Araceae</taxon>
        <taxon>Lemnoideae</taxon>
        <taxon>Spirodela</taxon>
    </lineage>
</organism>
<keyword evidence="3 8" id="KW-0812">Transmembrane</keyword>
<dbReference type="OrthoDB" id="5966500at2759"/>
<evidence type="ECO:0000256" key="5">
    <source>
        <dbReference type="ARBA" id="ARBA00022989"/>
    </source>
</evidence>
<feature type="transmembrane region" description="Helical" evidence="8">
    <location>
        <begin position="236"/>
        <end position="263"/>
    </location>
</feature>
<accession>A0A7I8KDP2</accession>
<gene>
    <name evidence="11" type="ORF">SI8410_04006047</name>
</gene>
<keyword evidence="12" id="KW-1185">Reference proteome</keyword>
<dbReference type="AlphaFoldDB" id="A0A7I8KDP2"/>
<feature type="chain" id="PRO_5029563979" description="Protein kinase domain-containing protein" evidence="9">
    <location>
        <begin position="24"/>
        <end position="582"/>
    </location>
</feature>
<dbReference type="InterPro" id="IPR046959">
    <property type="entry name" value="PRK1-6/SRF4-like"/>
</dbReference>
<dbReference type="SUPFAM" id="SSF56112">
    <property type="entry name" value="Protein kinase-like (PK-like)"/>
    <property type="match status" value="1"/>
</dbReference>
<evidence type="ECO:0000256" key="3">
    <source>
        <dbReference type="ARBA" id="ARBA00022692"/>
    </source>
</evidence>
<keyword evidence="4" id="KW-0677">Repeat</keyword>
<dbReference type="InterPro" id="IPR001611">
    <property type="entry name" value="Leu-rich_rpt"/>
</dbReference>
<dbReference type="EMBL" id="LR746267">
    <property type="protein sequence ID" value="CAA7395386.1"/>
    <property type="molecule type" value="Genomic_DNA"/>
</dbReference>
<dbReference type="Gene3D" id="1.10.510.10">
    <property type="entry name" value="Transferase(Phosphotransferase) domain 1"/>
    <property type="match status" value="1"/>
</dbReference>
<dbReference type="InterPro" id="IPR032675">
    <property type="entry name" value="LRR_dom_sf"/>
</dbReference>
<protein>
    <recommendedName>
        <fullName evidence="10">Protein kinase domain-containing protein</fullName>
    </recommendedName>
</protein>
<feature type="signal peptide" evidence="9">
    <location>
        <begin position="1"/>
        <end position="23"/>
    </location>
</feature>
<evidence type="ECO:0000256" key="2">
    <source>
        <dbReference type="ARBA" id="ARBA00022614"/>
    </source>
</evidence>
<dbReference type="GO" id="GO:0004672">
    <property type="term" value="F:protein kinase activity"/>
    <property type="evidence" value="ECO:0007669"/>
    <property type="project" value="InterPro"/>
</dbReference>
<dbReference type="Pfam" id="PF00069">
    <property type="entry name" value="Pkinase"/>
    <property type="match status" value="1"/>
</dbReference>
<reference evidence="11" key="1">
    <citation type="submission" date="2020-02" db="EMBL/GenBank/DDBJ databases">
        <authorList>
            <person name="Scholz U."/>
            <person name="Mascher M."/>
            <person name="Fiebig A."/>
        </authorList>
    </citation>
    <scope>NUCLEOTIDE SEQUENCE</scope>
</reference>
<proteinExistence type="predicted"/>
<dbReference type="SUPFAM" id="SSF52058">
    <property type="entry name" value="L domain-like"/>
    <property type="match status" value="1"/>
</dbReference>
<keyword evidence="2" id="KW-0433">Leucine-rich repeat</keyword>
<evidence type="ECO:0000313" key="12">
    <source>
        <dbReference type="Proteomes" id="UP000663760"/>
    </source>
</evidence>
<evidence type="ECO:0000256" key="8">
    <source>
        <dbReference type="SAM" id="Phobius"/>
    </source>
</evidence>
<dbReference type="PANTHER" id="PTHR48007">
    <property type="entry name" value="LEUCINE-RICH REPEAT RECEPTOR-LIKE PROTEIN KINASE PXC1"/>
    <property type="match status" value="1"/>
</dbReference>
<evidence type="ECO:0000256" key="4">
    <source>
        <dbReference type="ARBA" id="ARBA00022737"/>
    </source>
</evidence>
<dbReference type="Proteomes" id="UP000663760">
    <property type="component" value="Chromosome 4"/>
</dbReference>
<keyword evidence="5 8" id="KW-1133">Transmembrane helix</keyword>
<dbReference type="Pfam" id="PF00560">
    <property type="entry name" value="LRR_1"/>
    <property type="match status" value="1"/>
</dbReference>
<comment type="subcellular location">
    <subcellularLocation>
        <location evidence="1">Membrane</location>
    </subcellularLocation>
</comment>
<feature type="compositionally biased region" description="Low complexity" evidence="7">
    <location>
        <begin position="482"/>
        <end position="493"/>
    </location>
</feature>
<dbReference type="PROSITE" id="PS50011">
    <property type="entry name" value="PROTEIN_KINASE_DOM"/>
    <property type="match status" value="1"/>
</dbReference>
<evidence type="ECO:0000256" key="1">
    <source>
        <dbReference type="ARBA" id="ARBA00004370"/>
    </source>
</evidence>
<evidence type="ECO:0000256" key="9">
    <source>
        <dbReference type="SAM" id="SignalP"/>
    </source>
</evidence>
<evidence type="ECO:0000256" key="7">
    <source>
        <dbReference type="SAM" id="MobiDB-lite"/>
    </source>
</evidence>
<keyword evidence="9" id="KW-0732">Signal</keyword>
<dbReference type="Gene3D" id="3.80.10.10">
    <property type="entry name" value="Ribonuclease Inhibitor"/>
    <property type="match status" value="1"/>
</dbReference>
<keyword evidence="6 8" id="KW-0472">Membrane</keyword>
<name>A0A7I8KDP2_SPIIN</name>
<sequence>MGLHWFRFSFFLPFLLFAVPALGQAWVGQDLRLLLAFKSSADAQGASLSSWEGTNPCSGSWRGVRCRAGRVAGVVLDGASLVGGISSLLRLPHLELLSMRRNLLSGTMAALTALSNARLKYLFLSHNQFNGSLEISLPALVSLRLEGNGFSGDLRGLRLPNLQDLNVSGNSLSGEIPSYLSRFPASAFGLNPSLCGDPLPSCATTSPMLVTRATPSPTPSMASVCIRKALNKLRAVVVFAVGAGDAIIISVLLAIVVGMYLWISGRGGAAAAANRRTVDTSRPPETEREVWAGDGQKRDTGLVCFEGGEYLRLDCLLKASAEVLGEGDAGGTYKAALDDGLIVAVKRLDVSCFPAGKAFDQQMRVIGMVRHRNLVSLRAYYNAREEKLLVYDYLPNGSLHSLLQNRRGYARTGGPLDWNSRKKILIGAAQGLEFIHSFPSRSPLVHANFKPSNVLIDGGGDACVSDWGLMQIARSSRRRPSPSRQQLSLSPLPETDGSPATAAGWQRYRAPELMRGKRATQASDVYSFGMVMLEVVTDKEIGDGEAEEEVMRMVKIGMMCTKENPEERPAMSSVVRLIGDLL</sequence>
<dbReference type="InterPro" id="IPR000719">
    <property type="entry name" value="Prot_kinase_dom"/>
</dbReference>
<dbReference type="PANTHER" id="PTHR48007:SF87">
    <property type="entry name" value="PROTEIN KINASE DOMAIN-CONTAINING PROTEIN"/>
    <property type="match status" value="1"/>
</dbReference>
<feature type="domain" description="Protein kinase" evidence="10">
    <location>
        <begin position="318"/>
        <end position="582"/>
    </location>
</feature>
<dbReference type="InterPro" id="IPR011009">
    <property type="entry name" value="Kinase-like_dom_sf"/>
</dbReference>
<evidence type="ECO:0000313" key="11">
    <source>
        <dbReference type="EMBL" id="CAA7395386.1"/>
    </source>
</evidence>
<dbReference type="Gene3D" id="3.30.200.20">
    <property type="entry name" value="Phosphorylase Kinase, domain 1"/>
    <property type="match status" value="1"/>
</dbReference>
<dbReference type="Pfam" id="PF08263">
    <property type="entry name" value="LRRNT_2"/>
    <property type="match status" value="1"/>
</dbReference>